<dbReference type="InterPro" id="IPR003736">
    <property type="entry name" value="PAAI_dom"/>
</dbReference>
<reference evidence="9" key="1">
    <citation type="submission" date="2022-05" db="EMBL/GenBank/DDBJ databases">
        <title>The Musa troglodytarum L. genome provides insights into the mechanism of non-climacteric behaviour and enrichment of carotenoids.</title>
        <authorList>
            <person name="Wang J."/>
        </authorList>
    </citation>
    <scope>NUCLEOTIDE SEQUENCE</scope>
    <source>
        <tissue evidence="9">Leaf</tissue>
    </source>
</reference>
<evidence type="ECO:0000256" key="4">
    <source>
        <dbReference type="ARBA" id="ARBA00060572"/>
    </source>
</evidence>
<dbReference type="FunFam" id="3.10.129.10:FF:000048">
    <property type="entry name" value="14-dihydroxy-2-naphthoyl-CoA thioesterase 1"/>
    <property type="match status" value="1"/>
</dbReference>
<name>A0A9E7FUI5_9LILI</name>
<keyword evidence="3" id="KW-0576">Peroxisome</keyword>
<comment type="subcellular location">
    <subcellularLocation>
        <location evidence="1">Peroxisome</location>
    </subcellularLocation>
</comment>
<dbReference type="PANTHER" id="PTHR43240:SF24">
    <property type="entry name" value="OS05G0137700 PROTEIN"/>
    <property type="match status" value="1"/>
</dbReference>
<organism evidence="9 10">
    <name type="scientific">Musa troglodytarum</name>
    <name type="common">fe'i banana</name>
    <dbReference type="NCBI Taxonomy" id="320322"/>
    <lineage>
        <taxon>Eukaryota</taxon>
        <taxon>Viridiplantae</taxon>
        <taxon>Streptophyta</taxon>
        <taxon>Embryophyta</taxon>
        <taxon>Tracheophyta</taxon>
        <taxon>Spermatophyta</taxon>
        <taxon>Magnoliopsida</taxon>
        <taxon>Liliopsida</taxon>
        <taxon>Zingiberales</taxon>
        <taxon>Musaceae</taxon>
        <taxon>Musa</taxon>
    </lineage>
</organism>
<dbReference type="GO" id="GO:0005777">
    <property type="term" value="C:peroxisome"/>
    <property type="evidence" value="ECO:0007669"/>
    <property type="project" value="UniProtKB-SubCell"/>
</dbReference>
<dbReference type="SUPFAM" id="SSF54637">
    <property type="entry name" value="Thioesterase/thiol ester dehydrase-isomerase"/>
    <property type="match status" value="1"/>
</dbReference>
<evidence type="ECO:0000256" key="3">
    <source>
        <dbReference type="ARBA" id="ARBA00023140"/>
    </source>
</evidence>
<keyword evidence="10" id="KW-1185">Reference proteome</keyword>
<dbReference type="EMBL" id="CP097507">
    <property type="protein sequence ID" value="URE01217.1"/>
    <property type="molecule type" value="Genomic_DNA"/>
</dbReference>
<dbReference type="GO" id="GO:0042372">
    <property type="term" value="P:phylloquinone biosynthetic process"/>
    <property type="evidence" value="ECO:0007669"/>
    <property type="project" value="TreeGrafter"/>
</dbReference>
<accession>A0A9E7FUI5</accession>
<dbReference type="NCBIfam" id="TIGR00369">
    <property type="entry name" value="unchar_dom_1"/>
    <property type="match status" value="1"/>
</dbReference>
<gene>
    <name evidence="9" type="ORF">MUK42_03057</name>
</gene>
<evidence type="ECO:0000256" key="5">
    <source>
        <dbReference type="ARBA" id="ARBA00060586"/>
    </source>
</evidence>
<dbReference type="GO" id="GO:0061522">
    <property type="term" value="F:1,4-dihydroxy-2-naphthoyl-CoA thioesterase activity"/>
    <property type="evidence" value="ECO:0007669"/>
    <property type="project" value="TreeGrafter"/>
</dbReference>
<dbReference type="InterPro" id="IPR029069">
    <property type="entry name" value="HotDog_dom_sf"/>
</dbReference>
<dbReference type="Proteomes" id="UP001055439">
    <property type="component" value="Chromosome 5"/>
</dbReference>
<protein>
    <submittedName>
        <fullName evidence="9">Thioesterase superfamily</fullName>
    </submittedName>
</protein>
<dbReference type="InterPro" id="IPR006683">
    <property type="entry name" value="Thioestr_dom"/>
</dbReference>
<comment type="similarity">
    <text evidence="6">Belongs to the 4-hydroxybenzoyl-CoA thioesterase family. DHNA-CoA hydrolase subfamily.</text>
</comment>
<evidence type="ECO:0000313" key="9">
    <source>
        <dbReference type="EMBL" id="URE01217.1"/>
    </source>
</evidence>
<evidence type="ECO:0000256" key="1">
    <source>
        <dbReference type="ARBA" id="ARBA00004275"/>
    </source>
</evidence>
<keyword evidence="2" id="KW-0378">Hydrolase</keyword>
<comment type="pathway">
    <text evidence="4">Cofactor biosynthesis; phylloquinone biosynthesis.</text>
</comment>
<comment type="pathway">
    <text evidence="5">Quinol/quinone metabolism; 1,4-dihydroxy-2-naphthoate biosynthesis; 1,4-dihydroxy-2-naphthoate from chorismate: step 7/7.</text>
</comment>
<dbReference type="PANTHER" id="PTHR43240">
    <property type="entry name" value="1,4-DIHYDROXY-2-NAPHTHOYL-COA THIOESTERASE 1"/>
    <property type="match status" value="1"/>
</dbReference>
<evidence type="ECO:0000256" key="6">
    <source>
        <dbReference type="ARBA" id="ARBA00061187"/>
    </source>
</evidence>
<dbReference type="Pfam" id="PF03061">
    <property type="entry name" value="4HBT"/>
    <property type="match status" value="1"/>
</dbReference>
<dbReference type="Gene3D" id="3.10.129.10">
    <property type="entry name" value="Hotdog Thioesterase"/>
    <property type="match status" value="1"/>
</dbReference>
<dbReference type="OrthoDB" id="46529at2759"/>
<dbReference type="AlphaFoldDB" id="A0A9E7FUI5"/>
<evidence type="ECO:0000256" key="7">
    <source>
        <dbReference type="ARBA" id="ARBA00066058"/>
    </source>
</evidence>
<feature type="domain" description="Thioesterase" evidence="8">
    <location>
        <begin position="52"/>
        <end position="124"/>
    </location>
</feature>
<comment type="subunit">
    <text evidence="7">Homotetramers.</text>
</comment>
<proteinExistence type="inferred from homology"/>
<evidence type="ECO:0000259" key="8">
    <source>
        <dbReference type="Pfam" id="PF03061"/>
    </source>
</evidence>
<evidence type="ECO:0000313" key="10">
    <source>
        <dbReference type="Proteomes" id="UP001055439"/>
    </source>
</evidence>
<evidence type="ECO:0000256" key="2">
    <source>
        <dbReference type="ARBA" id="ARBA00022801"/>
    </source>
</evidence>
<dbReference type="CDD" id="cd03443">
    <property type="entry name" value="PaaI_thioesterase"/>
    <property type="match status" value="1"/>
</dbReference>
<sequence>MIKAEDSSSPPPPPMASIDRSLHALGFQYTLISPGKLTGRLKVTETCCQPFDVLNGGVSALVAESVASLGAYVASGFRRVAGVQLCTNHVKAALLGEEVEAEAKPIQVGGAIQKVWEVQIRKIDPSPSGSKALLSTSKVTLFCYRQAPHATKDKDYAETIKKYARL</sequence>